<sequence>MSQSQEQSSLPSNVPAILITGAFSGLGRAFFEHFATGSLKKLSRGQAQDFKVVGIDRQPWLDQDGKPQLSHVHGPRSIYVQADITSPRHELEALLRKWIGEESPLTLVVHSAGVRGLVFGVELHKSDDVAAAETLDVMDAATMMSTFEVNAVGTFNILTAVLPSLRLAAARGLNPKVAVMSSRNGSIAANDKGGAYAYRASKAALNAVVKSMSIDVPEVCFALLHPGRVETGLVSVKEDGAITCEESLETIYSLQSLILTMSPTKLIFGAGLFTKDQGCNSVDDFKPWLDALVESKHLFDEIDTSAMYQQSEEYLGHLNFGAHFGIGTKLPGQFGLPATKETVIAQAKASLSKLGVEKVDILYMHAPDTRMPLEETVSGFDALYREGTIKRFGLSNYTPEQVEEVVKVCHDKGFVLPSVFQGSYSAVARLAEDKLLPILRKHGISFYAYSPIAGGFLAKTPQQFRDDSFQGQWEKSNFLGKCYHLMYNRPNALEALDRWHEIAEAEDISGVEMAFRWVVHNSALDGSLGDGVVIGASTTEQWKGNLAAIQKGPLSSEANAKIDSLWGPLKSESYYSNLDVVTEIMAAAAK</sequence>
<dbReference type="SUPFAM" id="SSF51430">
    <property type="entry name" value="NAD(P)-linked oxidoreductase"/>
    <property type="match status" value="1"/>
</dbReference>
<dbReference type="Pfam" id="PF00248">
    <property type="entry name" value="Aldo_ket_red"/>
    <property type="match status" value="1"/>
</dbReference>
<dbReference type="Gene3D" id="3.40.50.720">
    <property type="entry name" value="NAD(P)-binding Rossmann-like Domain"/>
    <property type="match status" value="1"/>
</dbReference>
<dbReference type="PRINTS" id="PR00081">
    <property type="entry name" value="GDHRDH"/>
</dbReference>
<dbReference type="EMBL" id="JAKNSF020000130">
    <property type="protein sequence ID" value="KAK7713045.1"/>
    <property type="molecule type" value="Genomic_DNA"/>
</dbReference>
<evidence type="ECO:0000259" key="2">
    <source>
        <dbReference type="Pfam" id="PF00248"/>
    </source>
</evidence>
<dbReference type="PANTHER" id="PTHR43364">
    <property type="entry name" value="NADH-SPECIFIC METHYLGLYOXAL REDUCTASE-RELATED"/>
    <property type="match status" value="1"/>
</dbReference>
<dbReference type="InterPro" id="IPR023210">
    <property type="entry name" value="NADP_OxRdtase_dom"/>
</dbReference>
<dbReference type="SUPFAM" id="SSF51735">
    <property type="entry name" value="NAD(P)-binding Rossmann-fold domains"/>
    <property type="match status" value="1"/>
</dbReference>
<proteinExistence type="predicted"/>
<dbReference type="PANTHER" id="PTHR43364:SF4">
    <property type="entry name" value="NAD(P)-LINKED OXIDOREDUCTASE SUPERFAMILY PROTEIN"/>
    <property type="match status" value="1"/>
</dbReference>
<keyword evidence="4" id="KW-1185">Reference proteome</keyword>
<evidence type="ECO:0000256" key="1">
    <source>
        <dbReference type="ARBA" id="ARBA00023002"/>
    </source>
</evidence>
<gene>
    <name evidence="3" type="ORF">SLS63_012188</name>
</gene>
<dbReference type="Gene3D" id="3.20.20.100">
    <property type="entry name" value="NADP-dependent oxidoreductase domain"/>
    <property type="match status" value="1"/>
</dbReference>
<keyword evidence="1" id="KW-0560">Oxidoreductase</keyword>
<protein>
    <recommendedName>
        <fullName evidence="2">NADP-dependent oxidoreductase domain-containing protein</fullName>
    </recommendedName>
</protein>
<dbReference type="InterPro" id="IPR036291">
    <property type="entry name" value="NAD(P)-bd_dom_sf"/>
</dbReference>
<dbReference type="Proteomes" id="UP001430848">
    <property type="component" value="Unassembled WGS sequence"/>
</dbReference>
<dbReference type="InterPro" id="IPR002347">
    <property type="entry name" value="SDR_fam"/>
</dbReference>
<dbReference type="InterPro" id="IPR050523">
    <property type="entry name" value="AKR_Detox_Biosynth"/>
</dbReference>
<reference evidence="3 4" key="1">
    <citation type="submission" date="2024-02" db="EMBL/GenBank/DDBJ databases">
        <title>De novo assembly and annotation of 12 fungi associated with fruit tree decline syndrome in Ontario, Canada.</title>
        <authorList>
            <person name="Sulman M."/>
            <person name="Ellouze W."/>
            <person name="Ilyukhin E."/>
        </authorList>
    </citation>
    <scope>NUCLEOTIDE SEQUENCE [LARGE SCALE GENOMIC DNA]</scope>
    <source>
        <strain evidence="3 4">M169</strain>
    </source>
</reference>
<name>A0ABR1NRY3_DIAER</name>
<accession>A0ABR1NRY3</accession>
<feature type="domain" description="NADP-dependent oxidoreductase" evidence="2">
    <location>
        <begin position="265"/>
        <end position="566"/>
    </location>
</feature>
<dbReference type="CDD" id="cd19075">
    <property type="entry name" value="AKR_AKR7A1-5"/>
    <property type="match status" value="1"/>
</dbReference>
<dbReference type="InterPro" id="IPR036812">
    <property type="entry name" value="NAD(P)_OxRdtase_dom_sf"/>
</dbReference>
<dbReference type="Pfam" id="PF00106">
    <property type="entry name" value="adh_short"/>
    <property type="match status" value="1"/>
</dbReference>
<organism evidence="3 4">
    <name type="scientific">Diaporthe eres</name>
    <name type="common">Phomopsis oblonga</name>
    <dbReference type="NCBI Taxonomy" id="83184"/>
    <lineage>
        <taxon>Eukaryota</taxon>
        <taxon>Fungi</taxon>
        <taxon>Dikarya</taxon>
        <taxon>Ascomycota</taxon>
        <taxon>Pezizomycotina</taxon>
        <taxon>Sordariomycetes</taxon>
        <taxon>Sordariomycetidae</taxon>
        <taxon>Diaporthales</taxon>
        <taxon>Diaporthaceae</taxon>
        <taxon>Diaporthe</taxon>
        <taxon>Diaporthe eres species complex</taxon>
    </lineage>
</organism>
<evidence type="ECO:0000313" key="3">
    <source>
        <dbReference type="EMBL" id="KAK7713045.1"/>
    </source>
</evidence>
<comment type="caution">
    <text evidence="3">The sequence shown here is derived from an EMBL/GenBank/DDBJ whole genome shotgun (WGS) entry which is preliminary data.</text>
</comment>
<evidence type="ECO:0000313" key="4">
    <source>
        <dbReference type="Proteomes" id="UP001430848"/>
    </source>
</evidence>